<dbReference type="InterPro" id="IPR043502">
    <property type="entry name" value="DNA/RNA_pol_sf"/>
</dbReference>
<name>X0SC29_9ZZZZ</name>
<dbReference type="SUPFAM" id="SSF56672">
    <property type="entry name" value="DNA/RNA polymerases"/>
    <property type="match status" value="1"/>
</dbReference>
<sequence length="196" mass="23168">SQIEPDKYMKLDNIQEFGEYISYTEKKIRPTRYSIPIWSSYVAAYGRIKLHKVLSDKELHKNILYCDTDSVFLDDGVVLPSSNKLGELGLEKGYPTEKATFVRPKFYCTHKPKIKGVNIIKNKRDFYKLMKDPRVVMNRFTKYRTAIKSRPTHKWGVLKPNQVLQVKKTLSLEDEKRNWKKKFKYNEQQDSTPLKL</sequence>
<evidence type="ECO:0000313" key="1">
    <source>
        <dbReference type="EMBL" id="GAF73447.1"/>
    </source>
</evidence>
<dbReference type="AlphaFoldDB" id="X0SC29"/>
<accession>X0SC29</accession>
<dbReference type="EMBL" id="BARS01004128">
    <property type="protein sequence ID" value="GAF73447.1"/>
    <property type="molecule type" value="Genomic_DNA"/>
</dbReference>
<proteinExistence type="predicted"/>
<reference evidence="1" key="1">
    <citation type="journal article" date="2014" name="Front. Microbiol.">
        <title>High frequency of phylogenetically diverse reductive dehalogenase-homologous genes in deep subseafloor sedimentary metagenomes.</title>
        <authorList>
            <person name="Kawai M."/>
            <person name="Futagami T."/>
            <person name="Toyoda A."/>
            <person name="Takaki Y."/>
            <person name="Nishi S."/>
            <person name="Hori S."/>
            <person name="Arai W."/>
            <person name="Tsubouchi T."/>
            <person name="Morono Y."/>
            <person name="Uchiyama I."/>
            <person name="Ito T."/>
            <person name="Fujiyama A."/>
            <person name="Inagaki F."/>
            <person name="Takami H."/>
        </authorList>
    </citation>
    <scope>NUCLEOTIDE SEQUENCE</scope>
    <source>
        <strain evidence="1">Expedition CK06-06</strain>
    </source>
</reference>
<feature type="non-terminal residue" evidence="1">
    <location>
        <position position="1"/>
    </location>
</feature>
<dbReference type="GO" id="GO:0003676">
    <property type="term" value="F:nucleic acid binding"/>
    <property type="evidence" value="ECO:0007669"/>
    <property type="project" value="InterPro"/>
</dbReference>
<dbReference type="Gene3D" id="3.90.1600.10">
    <property type="entry name" value="Palm domain of DNA polymerase"/>
    <property type="match status" value="1"/>
</dbReference>
<gene>
    <name evidence="1" type="ORF">S01H1_08047</name>
</gene>
<comment type="caution">
    <text evidence="1">The sequence shown here is derived from an EMBL/GenBank/DDBJ whole genome shotgun (WGS) entry which is preliminary data.</text>
</comment>
<dbReference type="InterPro" id="IPR023211">
    <property type="entry name" value="DNA_pol_palm_dom_sf"/>
</dbReference>
<organism evidence="1">
    <name type="scientific">marine sediment metagenome</name>
    <dbReference type="NCBI Taxonomy" id="412755"/>
    <lineage>
        <taxon>unclassified sequences</taxon>
        <taxon>metagenomes</taxon>
        <taxon>ecological metagenomes</taxon>
    </lineage>
</organism>
<dbReference type="InterPro" id="IPR017964">
    <property type="entry name" value="DNA-dir_DNA_pol_B_CS"/>
</dbReference>
<dbReference type="GO" id="GO:0000166">
    <property type="term" value="F:nucleotide binding"/>
    <property type="evidence" value="ECO:0007669"/>
    <property type="project" value="InterPro"/>
</dbReference>
<protein>
    <submittedName>
        <fullName evidence="1">Uncharacterized protein</fullName>
    </submittedName>
</protein>
<dbReference type="PROSITE" id="PS00116">
    <property type="entry name" value="DNA_POLYMERASE_B"/>
    <property type="match status" value="1"/>
</dbReference>